<dbReference type="RefSeq" id="WP_222966107.1">
    <property type="nucleotide sequence ID" value="NZ_JAINZZ010000036.1"/>
</dbReference>
<accession>A0ABS7QC55</accession>
<dbReference type="EMBL" id="JAINZZ010000036">
    <property type="protein sequence ID" value="MBY8880762.1"/>
    <property type="molecule type" value="Genomic_DNA"/>
</dbReference>
<name>A0ABS7QC55_9ACTN</name>
<organism evidence="1 2">
    <name type="scientific">Actinacidiphila acidipaludis</name>
    <dbReference type="NCBI Taxonomy" id="2873382"/>
    <lineage>
        <taxon>Bacteria</taxon>
        <taxon>Bacillati</taxon>
        <taxon>Actinomycetota</taxon>
        <taxon>Actinomycetes</taxon>
        <taxon>Kitasatosporales</taxon>
        <taxon>Streptomycetaceae</taxon>
        <taxon>Actinacidiphila</taxon>
    </lineage>
</organism>
<proteinExistence type="predicted"/>
<reference evidence="1 2" key="1">
    <citation type="submission" date="2021-08" db="EMBL/GenBank/DDBJ databases">
        <title>WGS of actinomycetes from Thailand.</title>
        <authorList>
            <person name="Thawai C."/>
        </authorList>
    </citation>
    <scope>NUCLEOTIDE SEQUENCE [LARGE SCALE GENOMIC DNA]</scope>
    <source>
        <strain evidence="1 2">PLK6-54</strain>
    </source>
</reference>
<evidence type="ECO:0000313" key="2">
    <source>
        <dbReference type="Proteomes" id="UP000778578"/>
    </source>
</evidence>
<gene>
    <name evidence="1" type="ORF">K7862_24450</name>
</gene>
<sequence length="99" mass="10914">MAILVSGRSLIEVLDQLDEVPEDATLHAAEPWSATSATCVSDDDSAPDGFVYLIEAELAHQVIEVWSRWRNGTEPTGLQKCEAVIHYATRDAYLPRDAD</sequence>
<keyword evidence="2" id="KW-1185">Reference proteome</keyword>
<protein>
    <submittedName>
        <fullName evidence="1">Uncharacterized protein</fullName>
    </submittedName>
</protein>
<dbReference type="Proteomes" id="UP000778578">
    <property type="component" value="Unassembled WGS sequence"/>
</dbReference>
<evidence type="ECO:0000313" key="1">
    <source>
        <dbReference type="EMBL" id="MBY8880762.1"/>
    </source>
</evidence>
<comment type="caution">
    <text evidence="1">The sequence shown here is derived from an EMBL/GenBank/DDBJ whole genome shotgun (WGS) entry which is preliminary data.</text>
</comment>